<proteinExistence type="predicted"/>
<evidence type="ECO:0000259" key="3">
    <source>
        <dbReference type="Pfam" id="PF07007"/>
    </source>
</evidence>
<feature type="chain" id="PRO_5014953853" description="Lysozyme inhibitor LprI-like N-terminal domain-containing protein" evidence="2">
    <location>
        <begin position="27"/>
        <end position="245"/>
    </location>
</feature>
<evidence type="ECO:0000256" key="2">
    <source>
        <dbReference type="SAM" id="SignalP"/>
    </source>
</evidence>
<dbReference type="Pfam" id="PF07007">
    <property type="entry name" value="LprI"/>
    <property type="match status" value="1"/>
</dbReference>
<protein>
    <recommendedName>
        <fullName evidence="3">Lysozyme inhibitor LprI-like N-terminal domain-containing protein</fullName>
    </recommendedName>
</protein>
<dbReference type="Proteomes" id="UP000239867">
    <property type="component" value="Chromosome"/>
</dbReference>
<reference evidence="4 5" key="1">
    <citation type="journal article" date="2018" name="MBio">
        <title>Insights into the evolution of host association through the isolation and characterization of a novel human periodontal pathobiont, Desulfobulbus oralis.</title>
        <authorList>
            <person name="Cross K.L."/>
            <person name="Chirania P."/>
            <person name="Xiong W."/>
            <person name="Beall C.J."/>
            <person name="Elkins J.G."/>
            <person name="Giannone R.J."/>
            <person name="Griffen A.L."/>
            <person name="Guss A.M."/>
            <person name="Hettich R.L."/>
            <person name="Joshi S.S."/>
            <person name="Mokrzan E.M."/>
            <person name="Martin R.K."/>
            <person name="Zhulin I.B."/>
            <person name="Leys E.J."/>
            <person name="Podar M."/>
        </authorList>
    </citation>
    <scope>NUCLEOTIDE SEQUENCE [LARGE SCALE GENOMIC DNA]</scope>
    <source>
        <strain evidence="4 5">ORNL</strain>
    </source>
</reference>
<gene>
    <name evidence="4" type="ORF">CAY53_08315</name>
</gene>
<dbReference type="RefSeq" id="WP_104936725.1">
    <property type="nucleotide sequence ID" value="NZ_CP021255.1"/>
</dbReference>
<name>A0A2L1GP97_9BACT</name>
<feature type="region of interest" description="Disordered" evidence="1">
    <location>
        <begin position="196"/>
        <end position="245"/>
    </location>
</feature>
<accession>A0A2L1GP97</accession>
<sequence>MQQIFHLTCPVLTALALLLPAASALALSDSDAQTFYSSSSEYRKAYDAMNAAWDAVKQKGTPAQMAALRDSQRYWLGKVRDSAVGNIMAQHLDPAQKYALVTKVRVFKMEAFAQQAANGSKPVAVSGTVSRMNDLDGDGWGICSPVSVKGASQSSCLYVAHLSDLSADSPLRATLESAANDGRKIEIRGRLLSPDGFDPASVSIPDQPAKADAAGQSEGAGDGVQSGDAAPTRAVPGKTAREAGK</sequence>
<dbReference type="KEGG" id="deo:CAY53_08315"/>
<evidence type="ECO:0000256" key="1">
    <source>
        <dbReference type="SAM" id="MobiDB-lite"/>
    </source>
</evidence>
<feature type="signal peptide" evidence="2">
    <location>
        <begin position="1"/>
        <end position="26"/>
    </location>
</feature>
<keyword evidence="5" id="KW-1185">Reference proteome</keyword>
<evidence type="ECO:0000313" key="5">
    <source>
        <dbReference type="Proteomes" id="UP000239867"/>
    </source>
</evidence>
<dbReference type="EMBL" id="CP021255">
    <property type="protein sequence ID" value="AVD71468.1"/>
    <property type="molecule type" value="Genomic_DNA"/>
</dbReference>
<feature type="domain" description="Lysozyme inhibitor LprI-like N-terminal" evidence="3">
    <location>
        <begin position="35"/>
        <end position="82"/>
    </location>
</feature>
<keyword evidence="2" id="KW-0732">Signal</keyword>
<dbReference type="InterPro" id="IPR009739">
    <property type="entry name" value="LprI-like_N"/>
</dbReference>
<organism evidence="4 5">
    <name type="scientific">Desulfobulbus oralis</name>
    <dbReference type="NCBI Taxonomy" id="1986146"/>
    <lineage>
        <taxon>Bacteria</taxon>
        <taxon>Pseudomonadati</taxon>
        <taxon>Thermodesulfobacteriota</taxon>
        <taxon>Desulfobulbia</taxon>
        <taxon>Desulfobulbales</taxon>
        <taxon>Desulfobulbaceae</taxon>
        <taxon>Desulfobulbus</taxon>
    </lineage>
</organism>
<evidence type="ECO:0000313" key="4">
    <source>
        <dbReference type="EMBL" id="AVD71468.1"/>
    </source>
</evidence>
<dbReference type="AlphaFoldDB" id="A0A2L1GP97"/>